<feature type="compositionally biased region" description="Basic and acidic residues" evidence="2">
    <location>
        <begin position="923"/>
        <end position="936"/>
    </location>
</feature>
<dbReference type="GO" id="GO:0043409">
    <property type="term" value="P:negative regulation of MAPK cascade"/>
    <property type="evidence" value="ECO:0007669"/>
    <property type="project" value="TreeGrafter"/>
</dbReference>
<feature type="region of interest" description="Disordered" evidence="2">
    <location>
        <begin position="1"/>
        <end position="26"/>
    </location>
</feature>
<dbReference type="InterPro" id="IPR000387">
    <property type="entry name" value="Tyr_Pase_dom"/>
</dbReference>
<dbReference type="InterPro" id="IPR000340">
    <property type="entry name" value="Dual-sp_phosphatase_cat-dom"/>
</dbReference>
<dbReference type="CTD" id="92235"/>
<dbReference type="PANTHER" id="PTHR45682:SF4">
    <property type="entry name" value="SERINE_THREONINE_TYROSINE-INTERACTING-LIKE PROTEIN 2"/>
    <property type="match status" value="1"/>
</dbReference>
<evidence type="ECO:0000259" key="3">
    <source>
        <dbReference type="PROSITE" id="PS50054"/>
    </source>
</evidence>
<comment type="similarity">
    <text evidence="1">Belongs to the protein-tyrosine phosphatase family. Non-receptor class dual specificity subfamily.</text>
</comment>
<dbReference type="InterPro" id="IPR020405">
    <property type="entry name" value="Atypical_DUSP_subfamA"/>
</dbReference>
<dbReference type="RefSeq" id="XP_012678795.2">
    <property type="nucleotide sequence ID" value="XM_012823341.2"/>
</dbReference>
<protein>
    <submittedName>
        <fullName evidence="6">Serine/threonine/tyrosine-interacting-like protein 2</fullName>
    </submittedName>
</protein>
<evidence type="ECO:0000313" key="5">
    <source>
        <dbReference type="Proteomes" id="UP000515152"/>
    </source>
</evidence>
<feature type="compositionally biased region" description="Basic and acidic residues" evidence="2">
    <location>
        <begin position="967"/>
        <end position="978"/>
    </location>
</feature>
<feature type="compositionally biased region" description="Acidic residues" evidence="2">
    <location>
        <begin position="880"/>
        <end position="891"/>
    </location>
</feature>
<accession>A0A6P3VR66</accession>
<evidence type="ECO:0000313" key="6">
    <source>
        <dbReference type="RefSeq" id="XP_012678795.2"/>
    </source>
</evidence>
<feature type="domain" description="Tyrosine-protein phosphatase" evidence="3">
    <location>
        <begin position="145"/>
        <end position="293"/>
    </location>
</feature>
<feature type="compositionally biased region" description="Polar residues" evidence="2">
    <location>
        <begin position="805"/>
        <end position="816"/>
    </location>
</feature>
<dbReference type="OrthoDB" id="2017893at2759"/>
<evidence type="ECO:0000259" key="4">
    <source>
        <dbReference type="PROSITE" id="PS50056"/>
    </source>
</evidence>
<dbReference type="PRINTS" id="PR01909">
    <property type="entry name" value="ADSPHPHTASEA"/>
</dbReference>
<dbReference type="Proteomes" id="UP000515152">
    <property type="component" value="Chromosome 21"/>
</dbReference>
<feature type="region of interest" description="Disordered" evidence="2">
    <location>
        <begin position="361"/>
        <end position="387"/>
    </location>
</feature>
<dbReference type="PROSITE" id="PS50056">
    <property type="entry name" value="TYR_PHOSPHATASE_2"/>
    <property type="match status" value="1"/>
</dbReference>
<evidence type="ECO:0000256" key="1">
    <source>
        <dbReference type="ARBA" id="ARBA00008601"/>
    </source>
</evidence>
<dbReference type="SMART" id="SM00195">
    <property type="entry name" value="DSPc"/>
    <property type="match status" value="1"/>
</dbReference>
<dbReference type="InterPro" id="IPR029021">
    <property type="entry name" value="Prot-tyrosine_phosphatase-like"/>
</dbReference>
<dbReference type="KEGG" id="char:105896567"/>
<gene>
    <name evidence="6" type="primary">dusp27</name>
</gene>
<dbReference type="GO" id="GO:0008138">
    <property type="term" value="F:protein tyrosine/serine/threonine phosphatase activity"/>
    <property type="evidence" value="ECO:0007669"/>
    <property type="project" value="InterPro"/>
</dbReference>
<organism evidence="5 6">
    <name type="scientific">Clupea harengus</name>
    <name type="common">Atlantic herring</name>
    <dbReference type="NCBI Taxonomy" id="7950"/>
    <lineage>
        <taxon>Eukaryota</taxon>
        <taxon>Metazoa</taxon>
        <taxon>Chordata</taxon>
        <taxon>Craniata</taxon>
        <taxon>Vertebrata</taxon>
        <taxon>Euteleostomi</taxon>
        <taxon>Actinopterygii</taxon>
        <taxon>Neopterygii</taxon>
        <taxon>Teleostei</taxon>
        <taxon>Clupei</taxon>
        <taxon>Clupeiformes</taxon>
        <taxon>Clupeoidei</taxon>
        <taxon>Clupeidae</taxon>
        <taxon>Clupea</taxon>
    </lineage>
</organism>
<proteinExistence type="inferred from homology"/>
<feature type="region of interest" description="Disordered" evidence="2">
    <location>
        <begin position="873"/>
        <end position="1057"/>
    </location>
</feature>
<dbReference type="PANTHER" id="PTHR45682">
    <property type="entry name" value="AGAP008228-PA"/>
    <property type="match status" value="1"/>
</dbReference>
<dbReference type="PROSITE" id="PS50054">
    <property type="entry name" value="TYR_PHOSPHATASE_DUAL"/>
    <property type="match status" value="1"/>
</dbReference>
<feature type="compositionally biased region" description="Basic and acidic residues" evidence="2">
    <location>
        <begin position="490"/>
        <end position="514"/>
    </location>
</feature>
<dbReference type="GO" id="GO:0033549">
    <property type="term" value="F:MAP kinase phosphatase activity"/>
    <property type="evidence" value="ECO:0007669"/>
    <property type="project" value="TreeGrafter"/>
</dbReference>
<evidence type="ECO:0000256" key="2">
    <source>
        <dbReference type="SAM" id="MobiDB-lite"/>
    </source>
</evidence>
<feature type="region of interest" description="Disordered" evidence="2">
    <location>
        <begin position="555"/>
        <end position="582"/>
    </location>
</feature>
<feature type="region of interest" description="Disordered" evidence="2">
    <location>
        <begin position="1079"/>
        <end position="1103"/>
    </location>
</feature>
<dbReference type="AlphaFoldDB" id="A0A6P3VR66"/>
<reference evidence="6" key="1">
    <citation type="submission" date="2025-08" db="UniProtKB">
        <authorList>
            <consortium name="RefSeq"/>
        </authorList>
    </citation>
    <scope>IDENTIFICATION</scope>
</reference>
<feature type="domain" description="Tyrosine specific protein phosphatases" evidence="4">
    <location>
        <begin position="214"/>
        <end position="272"/>
    </location>
</feature>
<name>A0A6P3VR66_CLUHA</name>
<dbReference type="SUPFAM" id="SSF52799">
    <property type="entry name" value="(Phosphotyrosine protein) phosphatases II"/>
    <property type="match status" value="1"/>
</dbReference>
<dbReference type="Gene3D" id="3.90.190.10">
    <property type="entry name" value="Protein tyrosine phosphatase superfamily"/>
    <property type="match status" value="1"/>
</dbReference>
<feature type="compositionally biased region" description="Polar residues" evidence="2">
    <location>
        <begin position="896"/>
        <end position="905"/>
    </location>
</feature>
<feature type="compositionally biased region" description="Polar residues" evidence="2">
    <location>
        <begin position="679"/>
        <end position="695"/>
    </location>
</feature>
<dbReference type="PRINTS" id="PR01908">
    <property type="entry name" value="ADSPHPHTASE"/>
</dbReference>
<feature type="compositionally biased region" description="Basic and acidic residues" evidence="2">
    <location>
        <begin position="1029"/>
        <end position="1039"/>
    </location>
</feature>
<sequence length="1103" mass="123413">MATADKDEQAVSEEEQEERVKSVQSHYLRCPSPSRLSTASDRFSTMSDRFSMISGFSNSESIFMEPINLSASIAAKIIINEELPRKEVKITPVPESMLESAEQLMVEDLYNRVKDMIDDRSPYNTPCVLDIQRALVRDHLEAPLNAVDEVWPNIFIGEKSVAVNKSRLKRMGITHILNAAHGTGVYTGQVFYSGMNITYMGIEVDDFAEADISPHFRSAAEFLDEALLTHRGKVLVDSMMGVSRSAVLVVAYLMIFQDMTIMEALMELRKKRAINPNEGFIKQLRQLNENLLEERDDEENETLSQCSVIDTRAHMDEEESVMGVKAHSIMMEEEEDCASVMSSVASSAAALRAGIQAGLNGVDASRSRDNPELPGKGGEDEDDDDDINSVIREWQKRNEKYQSEDWWEAQLMSECGDDGESLAHEGKLPLKPEDLESVTSEDVRVMKEILKKRSRGPASDSVSTASCSSYSEMWKQHLKEVEEQAAVGYEARDKEESGDTEGEKRAKNSKQKIDDDLESLMSDSSSLYNFCKKNKETLTPLERWRVKRLQYGWNKKESESDTGSVMSGGGPPEGNGEAPAPSLEDVNVTAYQTWKLKQQKKYGEENKDELLEMCRGEDSSTAKRRQRREELLERSRKTLEESQSVCGWDTASGSSIPLSAFCAGDFPASSAAGDDNISMLSGRSSLQSQARSLHSQAPVQPAQHPPMPPITTQDGEPMVNLAGIQNWISNVVLETLMQKQGDMMEGSVLSFPAGSALSMGTRSRLGSVRGLDDDKASMLSGASYSSVQSRSGRAESILSAGRASRPSSEYGNVSSRNKITTTSVPLYSLFQDQVNLHKLDSMDKEMKLGMRNTMASYEKKKIAEDNKRSTLFKKKKAKEEDEEEDQGEDDAAFQSHRYSSPTTTRPKIKRDYGLSGHLNISGIERDKASSIDDWLRNVRPPAKKTESVEEEEASEVRNTDESSAFDDLSRHRFSHTSDDAEVEYSTSRRSANSNYSDLGRSASPQLQYQPRPEAVYSHQSKRSYTESTTRGEHTHHSLTDTEVTGNGMSRDIDDEEENLNDFISQIRQRCRERVQRELEEKEDEVLAAWRSQEESKSKSVPHN</sequence>
<keyword evidence="5" id="KW-1185">Reference proteome</keyword>
<dbReference type="InterPro" id="IPR020422">
    <property type="entry name" value="TYR_PHOSPHATASE_DUAL_dom"/>
</dbReference>
<dbReference type="Pfam" id="PF00782">
    <property type="entry name" value="DSPc"/>
    <property type="match status" value="1"/>
</dbReference>
<dbReference type="GeneID" id="105896567"/>
<dbReference type="GO" id="GO:0005737">
    <property type="term" value="C:cytoplasm"/>
    <property type="evidence" value="ECO:0007669"/>
    <property type="project" value="TreeGrafter"/>
</dbReference>
<feature type="compositionally biased region" description="Polar residues" evidence="2">
    <location>
        <begin position="984"/>
        <end position="1008"/>
    </location>
</feature>
<feature type="region of interest" description="Disordered" evidence="2">
    <location>
        <begin position="486"/>
        <end position="519"/>
    </location>
</feature>
<feature type="region of interest" description="Disordered" evidence="2">
    <location>
        <begin position="795"/>
        <end position="816"/>
    </location>
</feature>
<feature type="region of interest" description="Disordered" evidence="2">
    <location>
        <begin position="679"/>
        <end position="704"/>
    </location>
</feature>